<dbReference type="PANTHER" id="PTHR43667">
    <property type="entry name" value="CYCLOPROPANE-FATTY-ACYL-PHOSPHOLIPID SYNTHASE"/>
    <property type="match status" value="1"/>
</dbReference>
<evidence type="ECO:0000313" key="8">
    <source>
        <dbReference type="Proteomes" id="UP000779809"/>
    </source>
</evidence>
<dbReference type="GO" id="GO:0008168">
    <property type="term" value="F:methyltransferase activity"/>
    <property type="evidence" value="ECO:0007669"/>
    <property type="project" value="UniProtKB-KW"/>
</dbReference>
<evidence type="ECO:0000256" key="1">
    <source>
        <dbReference type="ARBA" id="ARBA00010815"/>
    </source>
</evidence>
<dbReference type="Proteomes" id="UP000779809">
    <property type="component" value="Unassembled WGS sequence"/>
</dbReference>
<keyword evidence="3" id="KW-0808">Transferase</keyword>
<dbReference type="InterPro" id="IPR041698">
    <property type="entry name" value="Methyltransf_25"/>
</dbReference>
<feature type="domain" description="Methyltransferase" evidence="6">
    <location>
        <begin position="56"/>
        <end position="144"/>
    </location>
</feature>
<evidence type="ECO:0000259" key="6">
    <source>
        <dbReference type="Pfam" id="PF13649"/>
    </source>
</evidence>
<keyword evidence="2 7" id="KW-0489">Methyltransferase</keyword>
<sequence>MKVERYFQQQADSFDRLYETGGAWQHLLNRTFRKGLYERVRLALEDLGQLGPHTLLDVGCGSGRNEPLFVTAGATRVTGIDFSPRMLELARSFTKASGVDRQCEFIEGDFLGHAFPEKFDAVVALGVFDYFADPVKPLTRMRELARKRVIASFPQVSLVRAPLRKLRYALRNCPVYFYRQEALWEFAKQAGLKARIVPYASSGLLLIGEPA</sequence>
<evidence type="ECO:0000313" key="7">
    <source>
        <dbReference type="EMBL" id="MBI2677548.1"/>
    </source>
</evidence>
<proteinExistence type="inferred from homology"/>
<keyword evidence="4" id="KW-0949">S-adenosyl-L-methionine</keyword>
<dbReference type="EMBL" id="JACPNR010000004">
    <property type="protein sequence ID" value="MBI2677548.1"/>
    <property type="molecule type" value="Genomic_DNA"/>
</dbReference>
<accession>A0A932EPE6</accession>
<dbReference type="CDD" id="cd02440">
    <property type="entry name" value="AdoMet_MTases"/>
    <property type="match status" value="1"/>
</dbReference>
<evidence type="ECO:0000256" key="4">
    <source>
        <dbReference type="ARBA" id="ARBA00022691"/>
    </source>
</evidence>
<dbReference type="InterPro" id="IPR029063">
    <property type="entry name" value="SAM-dependent_MTases_sf"/>
</dbReference>
<organism evidence="7 8">
    <name type="scientific">Candidatus Korobacter versatilis</name>
    <dbReference type="NCBI Taxonomy" id="658062"/>
    <lineage>
        <taxon>Bacteria</taxon>
        <taxon>Pseudomonadati</taxon>
        <taxon>Acidobacteriota</taxon>
        <taxon>Terriglobia</taxon>
        <taxon>Terriglobales</taxon>
        <taxon>Candidatus Korobacteraceae</taxon>
        <taxon>Candidatus Korobacter</taxon>
    </lineage>
</organism>
<dbReference type="PANTHER" id="PTHR43667:SF1">
    <property type="entry name" value="CYCLOPROPANE-FATTY-ACYL-PHOSPHOLIPID SYNTHASE"/>
    <property type="match status" value="1"/>
</dbReference>
<evidence type="ECO:0000256" key="2">
    <source>
        <dbReference type="ARBA" id="ARBA00022603"/>
    </source>
</evidence>
<comment type="caution">
    <text evidence="7">The sequence shown here is derived from an EMBL/GenBank/DDBJ whole genome shotgun (WGS) entry which is preliminary data.</text>
</comment>
<dbReference type="AlphaFoldDB" id="A0A932EPE6"/>
<dbReference type="Gene3D" id="3.40.50.150">
    <property type="entry name" value="Vaccinia Virus protein VP39"/>
    <property type="match status" value="1"/>
</dbReference>
<dbReference type="SUPFAM" id="SSF53335">
    <property type="entry name" value="S-adenosyl-L-methionine-dependent methyltransferases"/>
    <property type="match status" value="1"/>
</dbReference>
<dbReference type="GO" id="GO:0006629">
    <property type="term" value="P:lipid metabolic process"/>
    <property type="evidence" value="ECO:0007669"/>
    <property type="project" value="UniProtKB-KW"/>
</dbReference>
<comment type="similarity">
    <text evidence="1">Belongs to the CFA/CMAS family.</text>
</comment>
<name>A0A932EPE6_9BACT</name>
<gene>
    <name evidence="7" type="ORF">HYX28_02060</name>
</gene>
<dbReference type="InterPro" id="IPR050723">
    <property type="entry name" value="CFA/CMAS"/>
</dbReference>
<keyword evidence="5" id="KW-0443">Lipid metabolism</keyword>
<dbReference type="GO" id="GO:0032259">
    <property type="term" value="P:methylation"/>
    <property type="evidence" value="ECO:0007669"/>
    <property type="project" value="UniProtKB-KW"/>
</dbReference>
<reference evidence="7" key="1">
    <citation type="submission" date="2020-07" db="EMBL/GenBank/DDBJ databases">
        <title>Huge and variable diversity of episymbiotic CPR bacteria and DPANN archaea in groundwater ecosystems.</title>
        <authorList>
            <person name="He C.Y."/>
            <person name="Keren R."/>
            <person name="Whittaker M."/>
            <person name="Farag I.F."/>
            <person name="Doudna J."/>
            <person name="Cate J.H.D."/>
            <person name="Banfield J.F."/>
        </authorList>
    </citation>
    <scope>NUCLEOTIDE SEQUENCE</scope>
    <source>
        <strain evidence="7">NC_groundwater_580_Pr5_B-0.1um_64_19</strain>
    </source>
</reference>
<evidence type="ECO:0000256" key="5">
    <source>
        <dbReference type="ARBA" id="ARBA00023098"/>
    </source>
</evidence>
<evidence type="ECO:0000256" key="3">
    <source>
        <dbReference type="ARBA" id="ARBA00022679"/>
    </source>
</evidence>
<dbReference type="Pfam" id="PF13649">
    <property type="entry name" value="Methyltransf_25"/>
    <property type="match status" value="1"/>
</dbReference>
<protein>
    <submittedName>
        <fullName evidence="7">Class I SAM-dependent methyltransferase</fullName>
    </submittedName>
</protein>